<comment type="subcellular location">
    <subcellularLocation>
        <location evidence="9">Cell membrane</location>
        <topology evidence="9">Multi-pass membrane protein</topology>
    </subcellularLocation>
    <subcellularLocation>
        <location evidence="1">Membrane</location>
        <topology evidence="1">Multi-pass membrane protein</topology>
    </subcellularLocation>
</comment>
<evidence type="ECO:0000256" key="8">
    <source>
        <dbReference type="ARBA" id="ARBA00023224"/>
    </source>
</evidence>
<reference evidence="10" key="2">
    <citation type="submission" date="2018-01" db="EMBL/GenBank/DDBJ databases">
        <authorList>
            <person name="Gaut B.S."/>
            <person name="Morton B.R."/>
            <person name="Clegg M.T."/>
            <person name="Duvall M.R."/>
        </authorList>
    </citation>
    <scope>NUCLEOTIDE SEQUENCE</scope>
    <source>
        <strain evidence="10">CchlOR50</strain>
    </source>
</reference>
<comment type="similarity">
    <text evidence="9">Belongs to the insect chemoreceptor superfamily. Heteromeric odorant receptor channel (TC 1.A.69) family.</text>
</comment>
<dbReference type="GO" id="GO:0007165">
    <property type="term" value="P:signal transduction"/>
    <property type="evidence" value="ECO:0007669"/>
    <property type="project" value="UniProtKB-KW"/>
</dbReference>
<proteinExistence type="evidence at transcript level"/>
<keyword evidence="8 9" id="KW-0807">Transducer</keyword>
<dbReference type="GO" id="GO:0005886">
    <property type="term" value="C:plasma membrane"/>
    <property type="evidence" value="ECO:0007669"/>
    <property type="project" value="UniProtKB-SubCell"/>
</dbReference>
<dbReference type="InterPro" id="IPR004117">
    <property type="entry name" value="7tm6_olfct_rcpt"/>
</dbReference>
<keyword evidence="3 9" id="KW-0812">Transmembrane</keyword>
<evidence type="ECO:0000256" key="5">
    <source>
        <dbReference type="ARBA" id="ARBA00022989"/>
    </source>
</evidence>
<feature type="transmembrane region" description="Helical" evidence="9">
    <location>
        <begin position="123"/>
        <end position="143"/>
    </location>
</feature>
<dbReference type="GO" id="GO:0005549">
    <property type="term" value="F:odorant binding"/>
    <property type="evidence" value="ECO:0007669"/>
    <property type="project" value="InterPro"/>
</dbReference>
<evidence type="ECO:0000256" key="3">
    <source>
        <dbReference type="ARBA" id="ARBA00022692"/>
    </source>
</evidence>
<evidence type="ECO:0000256" key="2">
    <source>
        <dbReference type="ARBA" id="ARBA00022606"/>
    </source>
</evidence>
<keyword evidence="6 9" id="KW-0472">Membrane</keyword>
<feature type="transmembrane region" description="Helical" evidence="9">
    <location>
        <begin position="61"/>
        <end position="84"/>
    </location>
</feature>
<evidence type="ECO:0000256" key="9">
    <source>
        <dbReference type="RuleBase" id="RU351113"/>
    </source>
</evidence>
<evidence type="ECO:0000313" key="10">
    <source>
        <dbReference type="EMBL" id="AXM05163.1"/>
    </source>
</evidence>
<accession>A0A346D3Z3</accession>
<evidence type="ECO:0000256" key="4">
    <source>
        <dbReference type="ARBA" id="ARBA00022725"/>
    </source>
</evidence>
<feature type="transmembrane region" description="Helical" evidence="9">
    <location>
        <begin position="31"/>
        <end position="49"/>
    </location>
</feature>
<reference evidence="10" key="1">
    <citation type="journal article" date="2018" name="Insect Mol. Biol.">
        <title>An odorant receptor mediates the attractiveness of cis-jasmone to Campoletis chlorideae, the endoparasitoid of Helicoverpa armigera.</title>
        <authorList>
            <person name="Sun Y.L."/>
            <person name="Dong J.F."/>
            <person name="Ning C."/>
            <person name="Ding P.P."/>
            <person name="Huang L.Q."/>
            <person name="Sun J.G."/>
            <person name="Wang C.Z."/>
        </authorList>
    </citation>
    <scope>NUCLEOTIDE SEQUENCE</scope>
    <source>
        <strain evidence="10">CchlOR50</strain>
    </source>
</reference>
<dbReference type="Pfam" id="PF02949">
    <property type="entry name" value="7tm_6"/>
    <property type="match status" value="1"/>
</dbReference>
<keyword evidence="7 9" id="KW-0675">Receptor</keyword>
<keyword evidence="4 9" id="KW-0552">Olfaction</keyword>
<evidence type="ECO:0000256" key="1">
    <source>
        <dbReference type="ARBA" id="ARBA00004141"/>
    </source>
</evidence>
<keyword evidence="5 9" id="KW-1133">Transmembrane helix</keyword>
<dbReference type="PANTHER" id="PTHR21137">
    <property type="entry name" value="ODORANT RECEPTOR"/>
    <property type="match status" value="1"/>
</dbReference>
<evidence type="ECO:0000256" key="7">
    <source>
        <dbReference type="ARBA" id="ARBA00023170"/>
    </source>
</evidence>
<dbReference type="AlphaFoldDB" id="A0A346D3Z3"/>
<dbReference type="PANTHER" id="PTHR21137:SF43">
    <property type="entry name" value="ODORANT RECEPTOR 47A-RELATED"/>
    <property type="match status" value="1"/>
</dbReference>
<protein>
    <recommendedName>
        <fullName evidence="9">Odorant receptor</fullName>
    </recommendedName>
</protein>
<keyword evidence="2 9" id="KW-0716">Sensory transduction</keyword>
<sequence length="396" mass="45776">MDIPDRLYYRINKILLSCLGQWPSQRTLYKYLGRTSYACAVISVNVPMIIRLFEVWGDMDLVIDCISILLSQAGTCMKFLNYIFNAEKIRKLIYRMQTDWKSDTFQPHLEILKKYALEGKKLTQVYSVCMYSTLITFVLMPVVPKLMDVIMPLNASRSLIYPLPLSYGNINVDKYYIPIMIHADCAILIAITTIVAMDSTYAVYVEHACGMFAAVGDRLHHLMDFREKKFIDKSSPSDMEKATYQAIVDCIEMHKEAIKFANTIESSHTFVLLLVVGLSVLSMSVAGYQVIMNLNKPNEAFRFLIFVLAQFFHLFYLSWPGQKLIDHSERIHDLVYDAKWYETSPRSQKLILLMMMRSIEPCKLTAGKFFDMSFANFSLVNITNYQIDQSFLHIKK</sequence>
<dbReference type="EMBL" id="MG859335">
    <property type="protein sequence ID" value="AXM05163.1"/>
    <property type="molecule type" value="mRNA"/>
</dbReference>
<evidence type="ECO:0000256" key="6">
    <source>
        <dbReference type="ARBA" id="ARBA00023136"/>
    </source>
</evidence>
<dbReference type="GO" id="GO:0004984">
    <property type="term" value="F:olfactory receptor activity"/>
    <property type="evidence" value="ECO:0007669"/>
    <property type="project" value="InterPro"/>
</dbReference>
<feature type="transmembrane region" description="Helical" evidence="9">
    <location>
        <begin position="300"/>
        <end position="319"/>
    </location>
</feature>
<feature type="transmembrane region" description="Helical" evidence="9">
    <location>
        <begin position="269"/>
        <end position="288"/>
    </location>
</feature>
<comment type="caution">
    <text evidence="9">Lacks conserved residue(s) required for the propagation of feature annotation.</text>
</comment>
<feature type="transmembrane region" description="Helical" evidence="9">
    <location>
        <begin position="175"/>
        <end position="197"/>
    </location>
</feature>
<name>A0A346D3Z3_9HYME</name>
<organism evidence="10">
    <name type="scientific">Campoletis chlorideae</name>
    <dbReference type="NCBI Taxonomy" id="219166"/>
    <lineage>
        <taxon>Eukaryota</taxon>
        <taxon>Metazoa</taxon>
        <taxon>Ecdysozoa</taxon>
        <taxon>Arthropoda</taxon>
        <taxon>Hexapoda</taxon>
        <taxon>Insecta</taxon>
        <taxon>Pterygota</taxon>
        <taxon>Neoptera</taxon>
        <taxon>Endopterygota</taxon>
        <taxon>Hymenoptera</taxon>
        <taxon>Apocrita</taxon>
        <taxon>Ichneumonoidea</taxon>
        <taxon>Ichneumonidae</taxon>
        <taxon>Campopleginae</taxon>
        <taxon>Dusona group</taxon>
        <taxon>Campoletis</taxon>
    </lineage>
</organism>